<dbReference type="InterPro" id="IPR009717">
    <property type="entry name" value="Mo-dep_Nase_C"/>
</dbReference>
<evidence type="ECO:0000313" key="2">
    <source>
        <dbReference type="EMBL" id="KGF73685.1"/>
    </source>
</evidence>
<dbReference type="AlphaFoldDB" id="A0A098TMX6"/>
<name>A0A098TMX6_9CYAN</name>
<dbReference type="STRING" id="1497020.DO97_12695"/>
<dbReference type="Proteomes" id="UP000030170">
    <property type="component" value="Unassembled WGS sequence"/>
</dbReference>
<gene>
    <name evidence="2" type="ORF">DO97_12695</name>
</gene>
<dbReference type="InterPro" id="IPR029024">
    <property type="entry name" value="TerB-like"/>
</dbReference>
<dbReference type="OrthoDB" id="516441at2"/>
<dbReference type="RefSeq" id="WP_036530917.1">
    <property type="nucleotide sequence ID" value="NZ_JJML01000004.1"/>
</dbReference>
<dbReference type="Gene3D" id="1.10.3680.10">
    <property type="entry name" value="TerB-like"/>
    <property type="match status" value="1"/>
</dbReference>
<comment type="caution">
    <text evidence="2">The sequence shown here is derived from an EMBL/GenBank/DDBJ whole genome shotgun (WGS) entry which is preliminary data.</text>
</comment>
<dbReference type="EMBL" id="JJML01000004">
    <property type="protein sequence ID" value="KGF73685.1"/>
    <property type="molecule type" value="Genomic_DNA"/>
</dbReference>
<feature type="domain" description="Mo-dependent nitrogenase C-terminal" evidence="1">
    <location>
        <begin position="160"/>
        <end position="242"/>
    </location>
</feature>
<organism evidence="2 3">
    <name type="scientific">Neosynechococcus sphagnicola sy1</name>
    <dbReference type="NCBI Taxonomy" id="1497020"/>
    <lineage>
        <taxon>Bacteria</taxon>
        <taxon>Bacillati</taxon>
        <taxon>Cyanobacteriota</taxon>
        <taxon>Cyanophyceae</taxon>
        <taxon>Neosynechococcales</taxon>
        <taxon>Neosynechococcaceae</taxon>
        <taxon>Neosynechococcus</taxon>
    </lineage>
</organism>
<accession>A0A098TMX6</accession>
<keyword evidence="3" id="KW-1185">Reference proteome</keyword>
<reference evidence="2 3" key="1">
    <citation type="journal article" date="2014" name="Mol. Ecol.">
        <title>Evolution of Synechococcus.</title>
        <authorList>
            <person name="Dvorak P."/>
            <person name="Casamatta D."/>
            <person name="Hasler P."/>
            <person name="Poulickova A."/>
            <person name="Ondrej V."/>
            <person name="Sanges R."/>
        </authorList>
    </citation>
    <scope>NUCLEOTIDE SEQUENCE [LARGE SCALE GENOMIC DNA]</scope>
    <source>
        <strain evidence="2 3">CAUP A 1101</strain>
    </source>
</reference>
<dbReference type="Pfam" id="PF06967">
    <property type="entry name" value="Mo-nitro_C"/>
    <property type="match status" value="1"/>
</dbReference>
<protein>
    <submittedName>
        <fullName evidence="2">Nitrogenase</fullName>
    </submittedName>
</protein>
<evidence type="ECO:0000259" key="1">
    <source>
        <dbReference type="Pfam" id="PF06967"/>
    </source>
</evidence>
<evidence type="ECO:0000313" key="3">
    <source>
        <dbReference type="Proteomes" id="UP000030170"/>
    </source>
</evidence>
<dbReference type="SUPFAM" id="SSF158682">
    <property type="entry name" value="TerB-like"/>
    <property type="match status" value="1"/>
</dbReference>
<dbReference type="CDD" id="cd07177">
    <property type="entry name" value="terB_like"/>
    <property type="match status" value="1"/>
</dbReference>
<proteinExistence type="predicted"/>
<sequence>MTSVVKPSYSDEQIVAWLRGLLAIAWADGNFNPEEQQFIASLTHGELAARTDLERLQPITATELATALGPESNIRENFLRTAVMVAVADGLYSSREDQVLHQLATALEQKPEALEALRLTLCVPDEADPVNAGEDSESANLLARQRLVAVDPHADTKPDLLHPVRDWLDQLEIQDPRVARFLCKMIPSQCPFERDINLFGHKVVHIPPLCKLNPLYEQLVFLRFRALSYLADDCQEDVSTYC</sequence>